<proteinExistence type="predicted"/>
<protein>
    <submittedName>
        <fullName evidence="2">Uncharacterized protein</fullName>
    </submittedName>
</protein>
<accession>A0A077ZI85</accession>
<dbReference type="Proteomes" id="UP000030665">
    <property type="component" value="Unassembled WGS sequence"/>
</dbReference>
<dbReference type="AlphaFoldDB" id="A0A077ZI85"/>
<dbReference type="OrthoDB" id="10453626at2759"/>
<name>A0A077ZI85_TRITR</name>
<feature type="region of interest" description="Disordered" evidence="1">
    <location>
        <begin position="924"/>
        <end position="945"/>
    </location>
</feature>
<evidence type="ECO:0000313" key="3">
    <source>
        <dbReference type="Proteomes" id="UP000030665"/>
    </source>
</evidence>
<feature type="region of interest" description="Disordered" evidence="1">
    <location>
        <begin position="700"/>
        <end position="719"/>
    </location>
</feature>
<keyword evidence="3" id="KW-1185">Reference proteome</keyword>
<reference evidence="2" key="1">
    <citation type="submission" date="2014-01" db="EMBL/GenBank/DDBJ databases">
        <authorList>
            <person name="Aslett M."/>
        </authorList>
    </citation>
    <scope>NUCLEOTIDE SEQUENCE</scope>
</reference>
<organism evidence="2 3">
    <name type="scientific">Trichuris trichiura</name>
    <name type="common">Whipworm</name>
    <name type="synonym">Trichocephalus trichiurus</name>
    <dbReference type="NCBI Taxonomy" id="36087"/>
    <lineage>
        <taxon>Eukaryota</taxon>
        <taxon>Metazoa</taxon>
        <taxon>Ecdysozoa</taxon>
        <taxon>Nematoda</taxon>
        <taxon>Enoplea</taxon>
        <taxon>Dorylaimia</taxon>
        <taxon>Trichinellida</taxon>
        <taxon>Trichuridae</taxon>
        <taxon>Trichuris</taxon>
    </lineage>
</organism>
<feature type="region of interest" description="Disordered" evidence="1">
    <location>
        <begin position="344"/>
        <end position="363"/>
    </location>
</feature>
<feature type="compositionally biased region" description="Polar residues" evidence="1">
    <location>
        <begin position="924"/>
        <end position="944"/>
    </location>
</feature>
<reference evidence="2" key="2">
    <citation type="submission" date="2014-03" db="EMBL/GenBank/DDBJ databases">
        <title>The whipworm genome and dual-species transcriptomics of an intimate host-pathogen interaction.</title>
        <authorList>
            <person name="Foth B.J."/>
            <person name="Tsai I.J."/>
            <person name="Reid A.J."/>
            <person name="Bancroft A.J."/>
            <person name="Nichol S."/>
            <person name="Tracey A."/>
            <person name="Holroyd N."/>
            <person name="Cotton J.A."/>
            <person name="Stanley E.J."/>
            <person name="Zarowiecki M."/>
            <person name="Liu J.Z."/>
            <person name="Huckvale T."/>
            <person name="Cooper P.J."/>
            <person name="Grencis R.K."/>
            <person name="Berriman M."/>
        </authorList>
    </citation>
    <scope>NUCLEOTIDE SEQUENCE [LARGE SCALE GENOMIC DNA]</scope>
</reference>
<dbReference type="EMBL" id="HG806306">
    <property type="protein sequence ID" value="CDW58300.1"/>
    <property type="molecule type" value="Genomic_DNA"/>
</dbReference>
<evidence type="ECO:0000313" key="2">
    <source>
        <dbReference type="EMBL" id="CDW58300.1"/>
    </source>
</evidence>
<sequence length="971" mass="107675">MSASETSSSQRQSLRQWSSAALKETIIHDEERLKLMGIYDEKLPPGNTVAEKGRGSITPGISSEPFVAITVPHFLGNSLVERTTLTKSEYQRRLIAEQTENSGILGVMTSESSAKTLTSLLSHTDNMLTTIISTYSLSAESVTSYNKGNETGDSILEVPVSCNAVNATDLSGKLFSSCYGFNTYDSISDKEIQPAYQSFKLNGAYSQNNVTDNDESSFGRGKLRLSVKDDAAAYSADATRNLITDHGEDCESESLLKLQLKEEELTRTSDNHGIVDYAENQSRKPIILKCAELNRTKDVIDYSISTTSNSSITQAFKKLAGSASEQTKLTSLIPEKVKISLSTLQPSSDSTSQETQASLSDSVQLHNNSSATTFSEICKASVQEHLQNVVALNLLHNLDAKSKVRESVAELSKPANMQEADARHIETENEKLPRDYCITAEATLVPDNASAPVSSHGEDNVLISGDTFKEDPNTYSAATFSAMCEASAQLHLQSNETVSAEESPSCLSLLFTEDGKVTPPILHTEQSFLEPLFQPSFEDISSCVESYRQSSFSKKREKYFFTNSEYGFTPSDLEKTNSNSKVDYAESAQSYVDLVHWSEYSNSNNSNSEQIEKHHLKTETFRDTPKCLPDKVPNEEKCAVIKQPSFLKEESQKDYQMSQNECSLASGAFQTQPTTRMKEDLFNKETEKIYIASISEGKEKWDSSNNSGGTRGISKPLQPGSPLLFHDKILSMNDSPQRQTLQVSQSELAKSSMRENEFDDSFNLRGCNVEIGKHALLNENLGNKIGETATLLGETVSVTTPAPYSFEGTMSSRKLDCELTPSFGSQNGTSNSGALYSPYRSKNTSANKRRRLKCRNYYFPNLSAPADFLHRQERHNVGLKKRPLTVTNWRDRKKIFHLSLENQTDSWSDLLIFPEHDHGSNIGNIKNTATEETPTRTKVGSQGATPYRETRASMLRKAKIKEKLKLCKYFP</sequence>
<evidence type="ECO:0000256" key="1">
    <source>
        <dbReference type="SAM" id="MobiDB-lite"/>
    </source>
</evidence>
<gene>
    <name evidence="2" type="ORF">TTRE_0000660701</name>
</gene>